<keyword evidence="1" id="KW-0694">RNA-binding</keyword>
<dbReference type="STRING" id="431595.K3WQC2"/>
<dbReference type="SUPFAM" id="SSF54928">
    <property type="entry name" value="RNA-binding domain, RBD"/>
    <property type="match status" value="1"/>
</dbReference>
<dbReference type="Gene3D" id="3.30.70.330">
    <property type="match status" value="1"/>
</dbReference>
<dbReference type="SMART" id="SM00360">
    <property type="entry name" value="RRM"/>
    <property type="match status" value="1"/>
</dbReference>
<dbReference type="AlphaFoldDB" id="K3WQC2"/>
<evidence type="ECO:0000313" key="3">
    <source>
        <dbReference type="EnsemblProtists" id="PYU1_T007164"/>
    </source>
</evidence>
<dbReference type="VEuPathDB" id="FungiDB:PYU1_G007149"/>
<dbReference type="InterPro" id="IPR003954">
    <property type="entry name" value="RRM_euk-type"/>
</dbReference>
<keyword evidence="4" id="KW-1185">Reference proteome</keyword>
<reference evidence="4" key="2">
    <citation type="submission" date="2010-04" db="EMBL/GenBank/DDBJ databases">
        <authorList>
            <person name="Buell R."/>
            <person name="Hamilton J."/>
            <person name="Hostetler J."/>
        </authorList>
    </citation>
    <scope>NUCLEOTIDE SEQUENCE [LARGE SCALE GENOMIC DNA]</scope>
    <source>
        <strain evidence="4">DAOM:BR144</strain>
    </source>
</reference>
<dbReference type="EMBL" id="GL376560">
    <property type="status" value="NOT_ANNOTATED_CDS"/>
    <property type="molecule type" value="Genomic_DNA"/>
</dbReference>
<evidence type="ECO:0000256" key="1">
    <source>
        <dbReference type="PROSITE-ProRule" id="PRU00176"/>
    </source>
</evidence>
<name>K3WQC2_GLOUD</name>
<dbReference type="Proteomes" id="UP000019132">
    <property type="component" value="Unassembled WGS sequence"/>
</dbReference>
<evidence type="ECO:0000259" key="2">
    <source>
        <dbReference type="PROSITE" id="PS50102"/>
    </source>
</evidence>
<protein>
    <recommendedName>
        <fullName evidence="2">RRM domain-containing protein</fullName>
    </recommendedName>
</protein>
<dbReference type="EnsemblProtists" id="PYU1_T007164">
    <property type="protein sequence ID" value="PYU1_T007164"/>
    <property type="gene ID" value="PYU1_G007149"/>
</dbReference>
<dbReference type="eggNOG" id="KOG0118">
    <property type="taxonomic scope" value="Eukaryota"/>
</dbReference>
<proteinExistence type="predicted"/>
<dbReference type="InterPro" id="IPR050907">
    <property type="entry name" value="SRSF"/>
</dbReference>
<sequence>MGDRTGISLLVRNVSRRLRPEDVRKEFERFGDVRDVYIPKDYYTREAKGFAFVEFKNERDANDARQGLDGVRIDGREIRVVFAQERRKTTDQMRDREKTDGITDW</sequence>
<dbReference type="InterPro" id="IPR035979">
    <property type="entry name" value="RBD_domain_sf"/>
</dbReference>
<accession>K3WQC2</accession>
<dbReference type="PANTHER" id="PTHR23147">
    <property type="entry name" value="SERINE/ARGININE RICH SPLICING FACTOR"/>
    <property type="match status" value="1"/>
</dbReference>
<dbReference type="HOGENOM" id="CLU_012062_28_8_1"/>
<reference evidence="4" key="1">
    <citation type="journal article" date="2010" name="Genome Biol.">
        <title>Genome sequence of the necrotrophic plant pathogen Pythium ultimum reveals original pathogenicity mechanisms and effector repertoire.</title>
        <authorList>
            <person name="Levesque C.A."/>
            <person name="Brouwer H."/>
            <person name="Cano L."/>
            <person name="Hamilton J.P."/>
            <person name="Holt C."/>
            <person name="Huitema E."/>
            <person name="Raffaele S."/>
            <person name="Robideau G.P."/>
            <person name="Thines M."/>
            <person name="Win J."/>
            <person name="Zerillo M.M."/>
            <person name="Beakes G.W."/>
            <person name="Boore J.L."/>
            <person name="Busam D."/>
            <person name="Dumas B."/>
            <person name="Ferriera S."/>
            <person name="Fuerstenberg S.I."/>
            <person name="Gachon C.M."/>
            <person name="Gaulin E."/>
            <person name="Govers F."/>
            <person name="Grenville-Briggs L."/>
            <person name="Horner N."/>
            <person name="Hostetler J."/>
            <person name="Jiang R.H."/>
            <person name="Johnson J."/>
            <person name="Krajaejun T."/>
            <person name="Lin H."/>
            <person name="Meijer H.J."/>
            <person name="Moore B."/>
            <person name="Morris P."/>
            <person name="Phuntmart V."/>
            <person name="Puiu D."/>
            <person name="Shetty J."/>
            <person name="Stajich J.E."/>
            <person name="Tripathy S."/>
            <person name="Wawra S."/>
            <person name="van West P."/>
            <person name="Whitty B.R."/>
            <person name="Coutinho P.M."/>
            <person name="Henrissat B."/>
            <person name="Martin F."/>
            <person name="Thomas P.D."/>
            <person name="Tyler B.M."/>
            <person name="De Vries R.P."/>
            <person name="Kamoun S."/>
            <person name="Yandell M."/>
            <person name="Tisserat N."/>
            <person name="Buell C.R."/>
        </authorList>
    </citation>
    <scope>NUCLEOTIDE SEQUENCE</scope>
    <source>
        <strain evidence="4">DAOM:BR144</strain>
    </source>
</reference>
<dbReference type="InterPro" id="IPR012677">
    <property type="entry name" value="Nucleotide-bd_a/b_plait_sf"/>
</dbReference>
<dbReference type="SMART" id="SM00361">
    <property type="entry name" value="RRM_1"/>
    <property type="match status" value="1"/>
</dbReference>
<reference evidence="3" key="3">
    <citation type="submission" date="2015-02" db="UniProtKB">
        <authorList>
            <consortium name="EnsemblProtists"/>
        </authorList>
    </citation>
    <scope>IDENTIFICATION</scope>
    <source>
        <strain evidence="3">DAOM BR144</strain>
    </source>
</reference>
<dbReference type="OMA" id="FIEMSCK"/>
<dbReference type="PROSITE" id="PS50102">
    <property type="entry name" value="RRM"/>
    <property type="match status" value="1"/>
</dbReference>
<feature type="domain" description="RRM" evidence="2">
    <location>
        <begin position="7"/>
        <end position="85"/>
    </location>
</feature>
<dbReference type="Pfam" id="PF00076">
    <property type="entry name" value="RRM_1"/>
    <property type="match status" value="1"/>
</dbReference>
<dbReference type="GO" id="GO:0003723">
    <property type="term" value="F:RNA binding"/>
    <property type="evidence" value="ECO:0007669"/>
    <property type="project" value="UniProtKB-UniRule"/>
</dbReference>
<organism evidence="3 4">
    <name type="scientific">Globisporangium ultimum (strain ATCC 200006 / CBS 805.95 / DAOM BR144)</name>
    <name type="common">Pythium ultimum</name>
    <dbReference type="NCBI Taxonomy" id="431595"/>
    <lineage>
        <taxon>Eukaryota</taxon>
        <taxon>Sar</taxon>
        <taxon>Stramenopiles</taxon>
        <taxon>Oomycota</taxon>
        <taxon>Peronosporomycetes</taxon>
        <taxon>Pythiales</taxon>
        <taxon>Pythiaceae</taxon>
        <taxon>Globisporangium</taxon>
    </lineage>
</organism>
<evidence type="ECO:0000313" key="4">
    <source>
        <dbReference type="Proteomes" id="UP000019132"/>
    </source>
</evidence>
<dbReference type="InterPro" id="IPR000504">
    <property type="entry name" value="RRM_dom"/>
</dbReference>
<dbReference type="InParanoid" id="K3WQC2"/>